<dbReference type="AlphaFoldDB" id="A0A7R9ZLE9"/>
<feature type="compositionally biased region" description="Polar residues" evidence="1">
    <location>
        <begin position="33"/>
        <end position="44"/>
    </location>
</feature>
<proteinExistence type="predicted"/>
<dbReference type="EMBL" id="HBEF01007877">
    <property type="protein sequence ID" value="CAD8332841.1"/>
    <property type="molecule type" value="Transcribed_RNA"/>
</dbReference>
<feature type="compositionally biased region" description="Basic and acidic residues" evidence="1">
    <location>
        <begin position="45"/>
        <end position="54"/>
    </location>
</feature>
<gene>
    <name evidence="2" type="ORF">CAUS1442_LOCUS4942</name>
</gene>
<feature type="region of interest" description="Disordered" evidence="1">
    <location>
        <begin position="292"/>
        <end position="322"/>
    </location>
</feature>
<dbReference type="Gene3D" id="3.40.50.720">
    <property type="entry name" value="NAD(P)-binding Rossmann-like Domain"/>
    <property type="match status" value="1"/>
</dbReference>
<sequence>MWCQSPAAASLPPTTVKKENGLTGCFGSPTRFPIQQSNSNTDNINGKKEGEAEARSPSLERNSQEELLASIGSVDAAVSCVGNVDPTEEWIQLFGLGFDDDRLRYENGRVNEIIVDIAQAAGARHFVFVSVSYEAAKALEGPIEGYLDGKRQAEHAACSAFGKDGAIVIGPQLVYGGKRFPVLGKLYRCVVESPPARSYVRTNDFLRGLSSAPVEDWLGKMLFSSPVDVAIAARVIAAGALGMVDRDMVGDRRQGFFDSNGKPVLYDNMIFVDGTGEIERVDGLVSREITARNQKELDRSSPPADDTAQAPASAPPSRSTKEVNAMEAFIDPGSISRDDATHESTAPIWEGALNNKSQYLRPLPSVAAFAFIVWGIATGQFVQVA</sequence>
<accession>A0A7R9ZLE9</accession>
<evidence type="ECO:0008006" key="3">
    <source>
        <dbReference type="Google" id="ProtNLM"/>
    </source>
</evidence>
<dbReference type="InterPro" id="IPR036291">
    <property type="entry name" value="NAD(P)-bd_dom_sf"/>
</dbReference>
<feature type="compositionally biased region" description="Low complexity" evidence="1">
    <location>
        <begin position="300"/>
        <end position="318"/>
    </location>
</feature>
<feature type="region of interest" description="Disordered" evidence="1">
    <location>
        <begin position="28"/>
        <end position="62"/>
    </location>
</feature>
<protein>
    <recommendedName>
        <fullName evidence="3">NAD(P)-binding domain-containing protein</fullName>
    </recommendedName>
</protein>
<evidence type="ECO:0000313" key="2">
    <source>
        <dbReference type="EMBL" id="CAD8332841.1"/>
    </source>
</evidence>
<evidence type="ECO:0000256" key="1">
    <source>
        <dbReference type="SAM" id="MobiDB-lite"/>
    </source>
</evidence>
<reference evidence="2" key="1">
    <citation type="submission" date="2021-01" db="EMBL/GenBank/DDBJ databases">
        <authorList>
            <person name="Corre E."/>
            <person name="Pelletier E."/>
            <person name="Niang G."/>
            <person name="Scheremetjew M."/>
            <person name="Finn R."/>
            <person name="Kale V."/>
            <person name="Holt S."/>
            <person name="Cochrane G."/>
            <person name="Meng A."/>
            <person name="Brown T."/>
            <person name="Cohen L."/>
        </authorList>
    </citation>
    <scope>NUCLEOTIDE SEQUENCE</scope>
    <source>
        <strain evidence="2">CCMP3328</strain>
    </source>
</reference>
<name>A0A7R9ZLE9_9STRA</name>
<organism evidence="2">
    <name type="scientific">Craspedostauros australis</name>
    <dbReference type="NCBI Taxonomy" id="1486917"/>
    <lineage>
        <taxon>Eukaryota</taxon>
        <taxon>Sar</taxon>
        <taxon>Stramenopiles</taxon>
        <taxon>Ochrophyta</taxon>
        <taxon>Bacillariophyta</taxon>
        <taxon>Bacillariophyceae</taxon>
        <taxon>Bacillariophycidae</taxon>
        <taxon>Naviculales</taxon>
        <taxon>Naviculaceae</taxon>
        <taxon>Craspedostauros</taxon>
    </lineage>
</organism>
<dbReference type="SUPFAM" id="SSF51735">
    <property type="entry name" value="NAD(P)-binding Rossmann-fold domains"/>
    <property type="match status" value="1"/>
</dbReference>